<name>A0A7G9QU79_9GAMM</name>
<feature type="signal peptide" evidence="1">
    <location>
        <begin position="1"/>
        <end position="20"/>
    </location>
</feature>
<protein>
    <submittedName>
        <fullName evidence="2">Uncharacterized protein</fullName>
    </submittedName>
</protein>
<feature type="chain" id="PRO_5028934718" evidence="1">
    <location>
        <begin position="21"/>
        <end position="128"/>
    </location>
</feature>
<evidence type="ECO:0000256" key="1">
    <source>
        <dbReference type="SAM" id="SignalP"/>
    </source>
</evidence>
<dbReference type="RefSeq" id="WP_187570652.1">
    <property type="nucleotide sequence ID" value="NZ_CP060711.1"/>
</dbReference>
<evidence type="ECO:0000313" key="3">
    <source>
        <dbReference type="Proteomes" id="UP000515977"/>
    </source>
</evidence>
<organism evidence="2 3">
    <name type="scientific">Thermomonas brevis</name>
    <dbReference type="NCBI Taxonomy" id="215691"/>
    <lineage>
        <taxon>Bacteria</taxon>
        <taxon>Pseudomonadati</taxon>
        <taxon>Pseudomonadota</taxon>
        <taxon>Gammaproteobacteria</taxon>
        <taxon>Lysobacterales</taxon>
        <taxon>Lysobacteraceae</taxon>
        <taxon>Thermomonas</taxon>
    </lineage>
</organism>
<evidence type="ECO:0000313" key="2">
    <source>
        <dbReference type="EMBL" id="QNN46904.1"/>
    </source>
</evidence>
<keyword evidence="1" id="KW-0732">Signal</keyword>
<dbReference type="AlphaFoldDB" id="A0A7G9QU79"/>
<keyword evidence="3" id="KW-1185">Reference proteome</keyword>
<gene>
    <name evidence="2" type="ORF">H9L17_01645</name>
</gene>
<reference evidence="2 3" key="1">
    <citation type="submission" date="2020-08" db="EMBL/GenBank/DDBJ databases">
        <title>Genome sequence of Thermomonas brevis KACC 16975T.</title>
        <authorList>
            <person name="Hyun D.-W."/>
            <person name="Bae J.-W."/>
        </authorList>
    </citation>
    <scope>NUCLEOTIDE SEQUENCE [LARGE SCALE GENOMIC DNA]</scope>
    <source>
        <strain evidence="2 3">KACC 16975</strain>
    </source>
</reference>
<accession>A0A7G9QU79</accession>
<dbReference type="Proteomes" id="UP000515977">
    <property type="component" value="Chromosome"/>
</dbReference>
<proteinExistence type="predicted"/>
<dbReference type="KEGG" id="tbv:H9L17_01645"/>
<dbReference type="EMBL" id="CP060711">
    <property type="protein sequence ID" value="QNN46904.1"/>
    <property type="molecule type" value="Genomic_DNA"/>
</dbReference>
<sequence length="128" mass="13786">MPTLLLALLLLAVPQTPPPAAPVDYADAKRLSDADEASVAGATRETMLAAQAALLDAGVAECNRFDLRGDVTPFVVVMRLDAQGRVQQTWRQGGSPLAICLQRYVRDKTLFVPPKAPFHAALEISFTK</sequence>